<protein>
    <recommendedName>
        <fullName evidence="3">Lipase</fullName>
    </recommendedName>
</protein>
<dbReference type="Proteomes" id="UP000291343">
    <property type="component" value="Unassembled WGS sequence"/>
</dbReference>
<organism evidence="1 2">
    <name type="scientific">Laodelphax striatellus</name>
    <name type="common">Small brown planthopper</name>
    <name type="synonym">Delphax striatella</name>
    <dbReference type="NCBI Taxonomy" id="195883"/>
    <lineage>
        <taxon>Eukaryota</taxon>
        <taxon>Metazoa</taxon>
        <taxon>Ecdysozoa</taxon>
        <taxon>Arthropoda</taxon>
        <taxon>Hexapoda</taxon>
        <taxon>Insecta</taxon>
        <taxon>Pterygota</taxon>
        <taxon>Neoptera</taxon>
        <taxon>Paraneoptera</taxon>
        <taxon>Hemiptera</taxon>
        <taxon>Auchenorrhyncha</taxon>
        <taxon>Fulgoroidea</taxon>
        <taxon>Delphacidae</taxon>
        <taxon>Criomorphinae</taxon>
        <taxon>Laodelphax</taxon>
    </lineage>
</organism>
<accession>A0A482WPY4</accession>
<dbReference type="InterPro" id="IPR029058">
    <property type="entry name" value="AB_hydrolase_fold"/>
</dbReference>
<evidence type="ECO:0008006" key="3">
    <source>
        <dbReference type="Google" id="ProtNLM"/>
    </source>
</evidence>
<dbReference type="Gene3D" id="3.40.50.1820">
    <property type="entry name" value="alpha/beta hydrolase"/>
    <property type="match status" value="1"/>
</dbReference>
<keyword evidence="2" id="KW-1185">Reference proteome</keyword>
<proteinExistence type="predicted"/>
<dbReference type="SUPFAM" id="SSF53474">
    <property type="entry name" value="alpha/beta-Hydrolases"/>
    <property type="match status" value="1"/>
</dbReference>
<sequence>MIAFMSFFTDTGDFKWFDYGQKTNMKIYRQEKPPPYRLSKITAPVALFFSDNDWLADKKDIGKLAKKLKNIVSAYRVPLDSFNHMDYLFAMDVKELVYDNVLTLLSNY</sequence>
<dbReference type="InParanoid" id="A0A482WPY4"/>
<dbReference type="STRING" id="195883.A0A482WPY4"/>
<dbReference type="OrthoDB" id="9974421at2759"/>
<dbReference type="AlphaFoldDB" id="A0A482WPY4"/>
<evidence type="ECO:0000313" key="2">
    <source>
        <dbReference type="Proteomes" id="UP000291343"/>
    </source>
</evidence>
<gene>
    <name evidence="1" type="ORF">LSTR_LSTR015815</name>
</gene>
<dbReference type="EMBL" id="QKKF02027756">
    <property type="protein sequence ID" value="RZF35675.1"/>
    <property type="molecule type" value="Genomic_DNA"/>
</dbReference>
<dbReference type="PANTHER" id="PTHR11005">
    <property type="entry name" value="LYSOSOMAL ACID LIPASE-RELATED"/>
    <property type="match status" value="1"/>
</dbReference>
<comment type="caution">
    <text evidence="1">The sequence shown here is derived from an EMBL/GenBank/DDBJ whole genome shotgun (WGS) entry which is preliminary data.</text>
</comment>
<dbReference type="SMR" id="A0A482WPY4"/>
<name>A0A482WPY4_LAOST</name>
<reference evidence="1 2" key="1">
    <citation type="journal article" date="2017" name="Gigascience">
        <title>Genome sequence of the small brown planthopper, Laodelphax striatellus.</title>
        <authorList>
            <person name="Zhu J."/>
            <person name="Jiang F."/>
            <person name="Wang X."/>
            <person name="Yang P."/>
            <person name="Bao Y."/>
            <person name="Zhao W."/>
            <person name="Wang W."/>
            <person name="Lu H."/>
            <person name="Wang Q."/>
            <person name="Cui N."/>
            <person name="Li J."/>
            <person name="Chen X."/>
            <person name="Luo L."/>
            <person name="Yu J."/>
            <person name="Kang L."/>
            <person name="Cui F."/>
        </authorList>
    </citation>
    <scope>NUCLEOTIDE SEQUENCE [LARGE SCALE GENOMIC DNA]</scope>
    <source>
        <strain evidence="1">Lst14</strain>
    </source>
</reference>
<evidence type="ECO:0000313" key="1">
    <source>
        <dbReference type="EMBL" id="RZF35675.1"/>
    </source>
</evidence>